<reference evidence="1" key="1">
    <citation type="submission" date="2020-03" db="EMBL/GenBank/DDBJ databases">
        <title>The deep terrestrial virosphere.</title>
        <authorList>
            <person name="Holmfeldt K."/>
            <person name="Nilsson E."/>
            <person name="Simone D."/>
            <person name="Lopez-Fernandez M."/>
            <person name="Wu X."/>
            <person name="de Brujin I."/>
            <person name="Lundin D."/>
            <person name="Andersson A."/>
            <person name="Bertilsson S."/>
            <person name="Dopson M."/>
        </authorList>
    </citation>
    <scope>NUCLEOTIDE SEQUENCE</scope>
    <source>
        <strain evidence="1">MM415B05981</strain>
    </source>
</reference>
<organism evidence="1">
    <name type="scientific">viral metagenome</name>
    <dbReference type="NCBI Taxonomy" id="1070528"/>
    <lineage>
        <taxon>unclassified sequences</taxon>
        <taxon>metagenomes</taxon>
        <taxon>organismal metagenomes</taxon>
    </lineage>
</organism>
<accession>A0A6M3LVX9</accession>
<gene>
    <name evidence="1" type="ORF">MM415B05981_0004</name>
</gene>
<protein>
    <submittedName>
        <fullName evidence="1">Uncharacterized protein</fullName>
    </submittedName>
</protein>
<evidence type="ECO:0000313" key="1">
    <source>
        <dbReference type="EMBL" id="QJA97744.1"/>
    </source>
</evidence>
<name>A0A6M3LVX9_9ZZZZ</name>
<dbReference type="EMBL" id="MT143521">
    <property type="protein sequence ID" value="QJA97744.1"/>
    <property type="molecule type" value="Genomic_DNA"/>
</dbReference>
<dbReference type="AlphaFoldDB" id="A0A6M3LVX9"/>
<proteinExistence type="predicted"/>
<sequence length="98" mass="11425">MSRTTTYKCDRCGDEDTDNKNIDLKFVAIGIKDDTYSVYLERTFNLQDAQRRGMEMCLECRRKLGIETLLVQKTDPPPVYPTLEDTIREIVREEISSQ</sequence>